<evidence type="ECO:0000256" key="2">
    <source>
        <dbReference type="ARBA" id="ARBA00022553"/>
    </source>
</evidence>
<organism evidence="12 13">
    <name type="scientific">Pseudodesulfovibrio methanolicus</name>
    <dbReference type="NCBI Taxonomy" id="3126690"/>
    <lineage>
        <taxon>Bacteria</taxon>
        <taxon>Pseudomonadati</taxon>
        <taxon>Thermodesulfobacteriota</taxon>
        <taxon>Desulfovibrionia</taxon>
        <taxon>Desulfovibrionales</taxon>
        <taxon>Desulfovibrionaceae</taxon>
    </lineage>
</organism>
<dbReference type="Gene3D" id="1.10.1200.10">
    <property type="entry name" value="ACP-like"/>
    <property type="match status" value="3"/>
</dbReference>
<dbReference type="InterPro" id="IPR036736">
    <property type="entry name" value="ACP-like_sf"/>
</dbReference>
<dbReference type="InterPro" id="IPR013785">
    <property type="entry name" value="Aldolase_TIM"/>
</dbReference>
<keyword evidence="13" id="KW-1185">Reference proteome</keyword>
<feature type="compositionally biased region" description="Low complexity" evidence="8">
    <location>
        <begin position="1841"/>
        <end position="1853"/>
    </location>
</feature>
<dbReference type="PROSITE" id="PS50075">
    <property type="entry name" value="CARRIER"/>
    <property type="match status" value="3"/>
</dbReference>
<dbReference type="PROSITE" id="PS52019">
    <property type="entry name" value="PKS_MFAS_DH"/>
    <property type="match status" value="1"/>
</dbReference>
<name>A0ABZ2IZU9_9BACT</name>
<dbReference type="CDD" id="cd00833">
    <property type="entry name" value="PKS"/>
    <property type="match status" value="1"/>
</dbReference>
<dbReference type="SMART" id="SM00822">
    <property type="entry name" value="PKS_KR"/>
    <property type="match status" value="1"/>
</dbReference>
<dbReference type="SUPFAM" id="SSF55048">
    <property type="entry name" value="Probable ACP-binding domain of malonyl-CoA ACP transacylase"/>
    <property type="match status" value="1"/>
</dbReference>
<evidence type="ECO:0000256" key="6">
    <source>
        <dbReference type="ARBA" id="ARBA00023002"/>
    </source>
</evidence>
<feature type="domain" description="Ketosynthase family 3 (KS3)" evidence="10">
    <location>
        <begin position="672"/>
        <end position="1130"/>
    </location>
</feature>
<dbReference type="InterPro" id="IPR049900">
    <property type="entry name" value="PKS_mFAS_DH"/>
</dbReference>
<evidence type="ECO:0000256" key="8">
    <source>
        <dbReference type="SAM" id="MobiDB-lite"/>
    </source>
</evidence>
<keyword evidence="5" id="KW-0808">Transferase</keyword>
<dbReference type="SUPFAM" id="SSF52151">
    <property type="entry name" value="FabD/lysophospholipase-like"/>
    <property type="match status" value="1"/>
</dbReference>
<dbReference type="InterPro" id="IPR018201">
    <property type="entry name" value="Ketoacyl_synth_AS"/>
</dbReference>
<dbReference type="InterPro" id="IPR049551">
    <property type="entry name" value="PKS_DH_C"/>
</dbReference>
<comment type="caution">
    <text evidence="7">Lacks conserved residue(s) required for the propagation of feature annotation.</text>
</comment>
<evidence type="ECO:0000259" key="10">
    <source>
        <dbReference type="PROSITE" id="PS52004"/>
    </source>
</evidence>
<dbReference type="InterPro" id="IPR014030">
    <property type="entry name" value="Ketoacyl_synth_N"/>
</dbReference>
<evidence type="ECO:0000313" key="12">
    <source>
        <dbReference type="EMBL" id="WWX22038.1"/>
    </source>
</evidence>
<dbReference type="Pfam" id="PF00109">
    <property type="entry name" value="ketoacyl-synt"/>
    <property type="match status" value="1"/>
</dbReference>
<dbReference type="InterPro" id="IPR014043">
    <property type="entry name" value="Acyl_transferase_dom"/>
</dbReference>
<dbReference type="Gene3D" id="3.10.129.110">
    <property type="entry name" value="Polyketide synthase dehydratase"/>
    <property type="match status" value="1"/>
</dbReference>
<dbReference type="Pfam" id="PF08659">
    <property type="entry name" value="KR"/>
    <property type="match status" value="1"/>
</dbReference>
<dbReference type="InterPro" id="IPR016035">
    <property type="entry name" value="Acyl_Trfase/lysoPLipase"/>
</dbReference>
<dbReference type="InterPro" id="IPR057326">
    <property type="entry name" value="KR_dom"/>
</dbReference>
<dbReference type="InterPro" id="IPR001227">
    <property type="entry name" value="Ac_transferase_dom_sf"/>
</dbReference>
<dbReference type="Pfam" id="PF00698">
    <property type="entry name" value="Acyl_transf_1"/>
    <property type="match status" value="1"/>
</dbReference>
<feature type="region of interest" description="C-terminal hotdog fold" evidence="7">
    <location>
        <begin position="2470"/>
        <end position="2614"/>
    </location>
</feature>
<dbReference type="Pfam" id="PF03060">
    <property type="entry name" value="NMO"/>
    <property type="match status" value="1"/>
</dbReference>
<dbReference type="PANTHER" id="PTHR43775">
    <property type="entry name" value="FATTY ACID SYNTHASE"/>
    <property type="match status" value="1"/>
</dbReference>
<feature type="region of interest" description="Disordered" evidence="8">
    <location>
        <begin position="1834"/>
        <end position="1853"/>
    </location>
</feature>
<evidence type="ECO:0000256" key="7">
    <source>
        <dbReference type="PROSITE-ProRule" id="PRU01363"/>
    </source>
</evidence>
<dbReference type="SMART" id="SM00827">
    <property type="entry name" value="PKS_AT"/>
    <property type="match status" value="1"/>
</dbReference>
<keyword evidence="4" id="KW-0288">FMN</keyword>
<dbReference type="InterPro" id="IPR036291">
    <property type="entry name" value="NAD(P)-bd_dom_sf"/>
</dbReference>
<dbReference type="PROSITE" id="PS52004">
    <property type="entry name" value="KS3_2"/>
    <property type="match status" value="1"/>
</dbReference>
<evidence type="ECO:0000313" key="13">
    <source>
        <dbReference type="Proteomes" id="UP001385389"/>
    </source>
</evidence>
<accession>A0ABZ2IZU9</accession>
<dbReference type="InterPro" id="IPR050091">
    <property type="entry name" value="PKS_NRPS_Biosynth_Enz"/>
</dbReference>
<keyword evidence="1" id="KW-0596">Phosphopantetheine</keyword>
<dbReference type="Gene3D" id="3.40.47.10">
    <property type="match status" value="1"/>
</dbReference>
<dbReference type="Pfam" id="PF02801">
    <property type="entry name" value="Ketoacyl-synt_C"/>
    <property type="match status" value="1"/>
</dbReference>
<feature type="domain" description="Carrier" evidence="9">
    <location>
        <begin position="1654"/>
        <end position="1732"/>
    </location>
</feature>
<evidence type="ECO:0000259" key="11">
    <source>
        <dbReference type="PROSITE" id="PS52019"/>
    </source>
</evidence>
<evidence type="ECO:0000256" key="1">
    <source>
        <dbReference type="ARBA" id="ARBA00022450"/>
    </source>
</evidence>
<dbReference type="SMART" id="SM00825">
    <property type="entry name" value="PKS_KS"/>
    <property type="match status" value="1"/>
</dbReference>
<feature type="domain" description="Carrier" evidence="9">
    <location>
        <begin position="1748"/>
        <end position="1826"/>
    </location>
</feature>
<dbReference type="RefSeq" id="WP_338667717.1">
    <property type="nucleotide sequence ID" value="NZ_CP146609.1"/>
</dbReference>
<keyword evidence="3" id="KW-0285">Flavoprotein</keyword>
<reference evidence="12 13" key="1">
    <citation type="submission" date="2024-03" db="EMBL/GenBank/DDBJ databases">
        <title>Phenotype and Genome Characterization of a Sulfate-Reducing Bacterium Pseudodesulfovibrio sp. strain 5S69, isolated from Petroleum Reservoir in Tatarstan (Russia).</title>
        <authorList>
            <person name="Bidzhieva S.K."/>
            <person name="Kadnikov V."/>
            <person name="Tourova T.P."/>
            <person name="Samigullina S.R."/>
            <person name="Sokolova D.S."/>
            <person name="Poltaraus A.B."/>
            <person name="Avtukh A.N."/>
            <person name="Tereshina V.M."/>
            <person name="Mardanov A.V."/>
            <person name="Nazina T.N."/>
        </authorList>
    </citation>
    <scope>NUCLEOTIDE SEQUENCE [LARGE SCALE GENOMIC DNA]</scope>
    <source>
        <strain evidence="12 13">5S69</strain>
    </source>
</reference>
<sequence>MTSLLYLTNIPQASTEAPISDSAFILDQSFLAPAAVQASRLHEATEVYLRSTQLLAPEFESAAKALEGSRVWVEILPSELLDVQETLSSLQKFSAMAIVPVTGNHAFAKTWLEANPEGSIALKGVESSGLVSADSIQVLYSAVGKEAGGASIYVWGGLGTSEAAAAFIGSGAAGVVFESVHWLNSVMGLTDVGKDKIRKLRYDSTTVVGTSTGMPWRFFDKGNSKAVRQLTKTVDCLGDKKPEEAGRQLALEVMGQAVEPLSSDFSAAELIPLGPEAAFASSFEKKYGSSMSAFTKFAADIRSLLESSPQRLKRFDASPAAASLGVNYPIIQGGMTWITDNFAFAREVERAGALPTITLGMRNTRNLEQDFGAIHEEMGDRPYAINALLLDENPFRDEQLAWIEKIRPPFVTIAAGDPAFVKQFAKLDIRVIYLAATVDLLKLAVKAGADFVVLEGNEAGGHVGENSTLSLAQAASVLRQEMPDFFAKTKIIIAGGIYDRKTAYRAAMLGADGVQMGTAYLATREIIETGALRQQYQKLIVEAKPGGTVLSGESIGLRVRSLKTPKLNDICTMERDLVAKSVEESERRMALEKVSVGTLFVAARGINREDGTPLSDEYCLREGQFMSGAVSGNISSSMTLDDLHSKVASGPMLIHGLPKSEMATATGAGSGHERIAITGMAAVNSLGNNYQDIFEASVNLKSGVSTIPAKRWDHSKHMKPGARMPNVYTNVGAFIDIEITRKDINVSPQDFRTMAESTRLTLLLAKQALEESGLLNSDIEKSRIAVITSQNSAETASTFKDQLIHVYAEEIVDNLAKSIPMTAEQRTAAINDMRDIGTRPDDTTLIGRLNCTAAGYICNQYALNGPSYSVGAACASSLIALHCALMLLRQGIIDAAVIGGGEEILTPGHYYEFCAIGSLAGMSGVKRTPAECSRPFDKNRDGFVLGEGGSMVVIERESVARARGAKSHAYITGIGACTNHEGIVESISASQQIALNASFADVPYGPDEVDLIECHGTSTNQGDREEIRALAAVFPQNGKTVLSSFKSQIGHTLGASGITSLIRGVNAMKHGVLPASLNHDTPDPEIGIKNTGLRILSKPEPWPSPEGRPRRLQVNAFGFGGASLVVHLEGTEADRDRVWSGEGWEPVQKAAAPKGGLVAYPIRGAFGSARVATAQASRTEVESLLAGLKGKDAISNRFLRKLASNDVFVGQETSGKGLAWVFSGQGGWYIGMGKELYSTVPGVRETLDFLNGHADFDLLDLMFEAAPEKLQKTRWQQPALFALEYAIAKHLVDSGMRPDAVAGHSLGEFTALCVAGVLSAEDAFTLVCNRGRIMDEAAEAADDPGGMVATNTPLDILTRKLKRFPNAIITNYNSPGQTVLGGPADLLDDLVIELKDQGFLAIRLKVSMAFHSSIMAGVRDAFRSVLNNVTFNAPAIPVASNVTGEIHENSPEAIKNTMVEHLESPVLWTQNTYTLWEGLQIRSFLEIGPSDTLCTFIGDILPKAECRATCREAHERNQLLNSSAWLCAKGYGNITDGPVIDLNETASPAPIAKPAAKASASGGSILEQVIQIIMDSTGYERDEIEPSMNIRQDLNIRSSRLPVIMDEAEHIFDIEIRIEDFIGVETINDLATRIAEIKGVDINADTAPAAASTSGKKDVLEQVIQIIMDSTGYERDEIEPSMNIRQDLNIRSSRLPVIMDEAEKTFDIEICIEDFIGVETINDLATRIAEIKGVDINADAAPAAASTSGKKDVLEQVIQIIMDSTGYERDEIEPSMNIRQDLNIRSSRLPVIMDEAEKTFDIEICIEDFIGVETINDLASKISELKGGAPVTAKTSAKSGAADPAKTAAEPEAAKAPLPVLRYDFAESVADAPAGPPAYTVGGNAIVVATLGGSSLSDATLAWVADKLQSDVVTADLTEEIPVKTLAKCQGLILLLDEAENRDSTQTIEILSQIFPAMKAFAANRTKQFCIAMGKAPKGVALSEVGEGVLGILLAAAMEYTSTVFRYAAVEHGIGIADVLDRCVSSKERTVDLVFRNQGVMTRTAQPVAFKTGEQKNRIKPDDVVVITGGGKGVTAAVAESVAALDVKLALLGRSPETAPDTASTISNLKGLGCQVMYHSCDIADAKAVEKAVNSIAAEYGRVDAVIHGAGLLKDSFLQLMEPEDFKLVLNVKLQGMRNVVEAASRHGLEFAAAFSSVAAWHGNVGQANYCAANRAMAAYLNSLTDRGIAGKALWLPPVDGIGMANDPEVKKLLAMKSMGQAYVPIASLSKLIRLEIATETSGWTMLSRPVKDPASGKRFPAGPEQDALGLAVGDLPMIDTVSELILEIPEIRIKRAVSHARDPWLPNHKPYPMLKYPLFSAVMAVESFLETAKALYPEFTPTGVRNVRFLDMIPCAEATTRELSVVARGSSTSIGKTLVSTSLACRDMSPKGRQLDRWNDCYTAEVAMAAASTPKLKNPIMEGTAPLPSASLSPSEITDVYAKYTAQLNRYQVIKEITGADEHGVTGVSIYGEEKDFSAKRASYQYSPYLLEALMQLVLFQPLAIGGELSPFLPVGIGEMQFSRRCEPGETVMLKARLRKSVEGGSSWDGVALDDEGNVLMIVEGLFMKRIPN</sequence>
<dbReference type="InterPro" id="IPR016036">
    <property type="entry name" value="Malonyl_transacylase_ACP-bd"/>
</dbReference>
<dbReference type="CDD" id="cd04730">
    <property type="entry name" value="NPD_like"/>
    <property type="match status" value="1"/>
</dbReference>
<gene>
    <name evidence="12" type="ORF">V8V93_16535</name>
</gene>
<evidence type="ECO:0000256" key="3">
    <source>
        <dbReference type="ARBA" id="ARBA00022630"/>
    </source>
</evidence>
<evidence type="ECO:0000259" key="9">
    <source>
        <dbReference type="PROSITE" id="PS50075"/>
    </source>
</evidence>
<dbReference type="Gene3D" id="3.40.50.720">
    <property type="entry name" value="NAD(P)-binding Rossmann-like Domain"/>
    <property type="match status" value="1"/>
</dbReference>
<dbReference type="InterPro" id="IPR009081">
    <property type="entry name" value="PP-bd_ACP"/>
</dbReference>
<feature type="region of interest" description="N-terminal hotdog fold" evidence="7">
    <location>
        <begin position="2316"/>
        <end position="2454"/>
    </location>
</feature>
<dbReference type="Gene3D" id="3.40.366.10">
    <property type="entry name" value="Malonyl-Coenzyme A Acyl Carrier Protein, domain 2"/>
    <property type="match status" value="1"/>
</dbReference>
<dbReference type="Gene3D" id="3.20.20.70">
    <property type="entry name" value="Aldolase class I"/>
    <property type="match status" value="2"/>
</dbReference>
<dbReference type="InterPro" id="IPR013968">
    <property type="entry name" value="PKS_KR"/>
</dbReference>
<dbReference type="Pfam" id="PF14765">
    <property type="entry name" value="PS-DH"/>
    <property type="match status" value="1"/>
</dbReference>
<dbReference type="Gene3D" id="3.30.70.250">
    <property type="entry name" value="Malonyl-CoA ACP transacylase, ACP-binding"/>
    <property type="match status" value="1"/>
</dbReference>
<dbReference type="InterPro" id="IPR016039">
    <property type="entry name" value="Thiolase-like"/>
</dbReference>
<dbReference type="PROSITE" id="PS00606">
    <property type="entry name" value="KS3_1"/>
    <property type="match status" value="1"/>
</dbReference>
<evidence type="ECO:0000256" key="5">
    <source>
        <dbReference type="ARBA" id="ARBA00022679"/>
    </source>
</evidence>
<dbReference type="InterPro" id="IPR004136">
    <property type="entry name" value="NMO"/>
</dbReference>
<keyword evidence="6" id="KW-0560">Oxidoreductase</keyword>
<feature type="domain" description="PKS/mFAS DH" evidence="11">
    <location>
        <begin position="2316"/>
        <end position="2614"/>
    </location>
</feature>
<protein>
    <submittedName>
        <fullName evidence="12">SDR family NAD(P)-dependent oxidoreductase</fullName>
    </submittedName>
</protein>
<dbReference type="SUPFAM" id="SSF47336">
    <property type="entry name" value="ACP-like"/>
    <property type="match status" value="3"/>
</dbReference>
<feature type="domain" description="Carrier" evidence="9">
    <location>
        <begin position="1560"/>
        <end position="1638"/>
    </location>
</feature>
<dbReference type="SUPFAM" id="SSF53901">
    <property type="entry name" value="Thiolase-like"/>
    <property type="match status" value="1"/>
</dbReference>
<dbReference type="EMBL" id="CP146609">
    <property type="protein sequence ID" value="WWX22038.1"/>
    <property type="molecule type" value="Genomic_DNA"/>
</dbReference>
<dbReference type="Proteomes" id="UP001385389">
    <property type="component" value="Chromosome"/>
</dbReference>
<dbReference type="PANTHER" id="PTHR43775:SF37">
    <property type="entry name" value="SI:DKEY-61P9.11"/>
    <property type="match status" value="1"/>
</dbReference>
<proteinExistence type="predicted"/>
<dbReference type="SUPFAM" id="SSF51735">
    <property type="entry name" value="NAD(P)-binding Rossmann-fold domains"/>
    <property type="match status" value="1"/>
</dbReference>
<dbReference type="InterPro" id="IPR042104">
    <property type="entry name" value="PKS_dehydratase_sf"/>
</dbReference>
<evidence type="ECO:0000256" key="4">
    <source>
        <dbReference type="ARBA" id="ARBA00022643"/>
    </source>
</evidence>
<dbReference type="InterPro" id="IPR020841">
    <property type="entry name" value="PKS_Beta-ketoAc_synthase_dom"/>
</dbReference>
<keyword evidence="2" id="KW-0597">Phosphoprotein</keyword>
<dbReference type="SUPFAM" id="SSF51412">
    <property type="entry name" value="Inosine monophosphate dehydrogenase (IMPDH)"/>
    <property type="match status" value="1"/>
</dbReference>
<dbReference type="InterPro" id="IPR014031">
    <property type="entry name" value="Ketoacyl_synth_C"/>
</dbReference>